<dbReference type="OrthoDB" id="3216420at2759"/>
<dbReference type="GO" id="GO:0033551">
    <property type="term" value="C:monopolin complex"/>
    <property type="evidence" value="ECO:0007669"/>
    <property type="project" value="InterPro"/>
</dbReference>
<dbReference type="PANTHER" id="PTHR28006:SF1">
    <property type="entry name" value="MONOPOLIN COMPLEX SUBUNIT CSM1"/>
    <property type="match status" value="1"/>
</dbReference>
<dbReference type="InterPro" id="IPR040349">
    <property type="entry name" value="Csm1/Pcs1"/>
</dbReference>
<feature type="compositionally biased region" description="Acidic residues" evidence="2">
    <location>
        <begin position="95"/>
        <end position="104"/>
    </location>
</feature>
<evidence type="ECO:0000313" key="3">
    <source>
        <dbReference type="EMBL" id="KAF8912052.1"/>
    </source>
</evidence>
<evidence type="ECO:0000256" key="1">
    <source>
        <dbReference type="SAM" id="Coils"/>
    </source>
</evidence>
<dbReference type="GO" id="GO:0072686">
    <property type="term" value="C:mitotic spindle"/>
    <property type="evidence" value="ECO:0007669"/>
    <property type="project" value="TreeGrafter"/>
</dbReference>
<feature type="coiled-coil region" evidence="1">
    <location>
        <begin position="204"/>
        <end position="370"/>
    </location>
</feature>
<feature type="region of interest" description="Disordered" evidence="2">
    <location>
        <begin position="1"/>
        <end position="173"/>
    </location>
</feature>
<feature type="compositionally biased region" description="Basic residues" evidence="2">
    <location>
        <begin position="117"/>
        <end position="127"/>
    </location>
</feature>
<protein>
    <recommendedName>
        <fullName evidence="5">Monopolin complex subunit Csm1/Pcs1 C-terminal domain-containing protein</fullName>
    </recommendedName>
</protein>
<dbReference type="GO" id="GO:0034506">
    <property type="term" value="C:chromosome, centromeric core domain"/>
    <property type="evidence" value="ECO:0007669"/>
    <property type="project" value="TreeGrafter"/>
</dbReference>
<comment type="caution">
    <text evidence="3">The sequence shown here is derived from an EMBL/GenBank/DDBJ whole genome shotgun (WGS) entry which is preliminary data.</text>
</comment>
<accession>A0A9P5NZQ3</accession>
<proteinExistence type="predicted"/>
<gene>
    <name evidence="3" type="ORF">CPB84DRAFT_1841757</name>
</gene>
<dbReference type="GO" id="GO:0045144">
    <property type="term" value="P:meiotic sister chromatid segregation"/>
    <property type="evidence" value="ECO:0007669"/>
    <property type="project" value="TreeGrafter"/>
</dbReference>
<dbReference type="Proteomes" id="UP000724874">
    <property type="component" value="Unassembled WGS sequence"/>
</dbReference>
<organism evidence="3 4">
    <name type="scientific">Gymnopilus junonius</name>
    <name type="common">Spectacular rustgill mushroom</name>
    <name type="synonym">Gymnopilus spectabilis subsp. junonius</name>
    <dbReference type="NCBI Taxonomy" id="109634"/>
    <lineage>
        <taxon>Eukaryota</taxon>
        <taxon>Fungi</taxon>
        <taxon>Dikarya</taxon>
        <taxon>Basidiomycota</taxon>
        <taxon>Agaricomycotina</taxon>
        <taxon>Agaricomycetes</taxon>
        <taxon>Agaricomycetidae</taxon>
        <taxon>Agaricales</taxon>
        <taxon>Agaricineae</taxon>
        <taxon>Hymenogastraceae</taxon>
        <taxon>Gymnopilus</taxon>
    </lineage>
</organism>
<keyword evidence="1" id="KW-0175">Coiled coil</keyword>
<dbReference type="GO" id="GO:1990644">
    <property type="term" value="F:microtubule site clamp"/>
    <property type="evidence" value="ECO:0007669"/>
    <property type="project" value="TreeGrafter"/>
</dbReference>
<dbReference type="EMBL" id="JADNYJ010000003">
    <property type="protein sequence ID" value="KAF8912052.1"/>
    <property type="molecule type" value="Genomic_DNA"/>
</dbReference>
<dbReference type="GO" id="GO:0005730">
    <property type="term" value="C:nucleolus"/>
    <property type="evidence" value="ECO:0007669"/>
    <property type="project" value="TreeGrafter"/>
</dbReference>
<dbReference type="GO" id="GO:0051315">
    <property type="term" value="P:attachment of mitotic spindle microtubules to kinetochore"/>
    <property type="evidence" value="ECO:0007669"/>
    <property type="project" value="TreeGrafter"/>
</dbReference>
<dbReference type="CDD" id="cd23787">
    <property type="entry name" value="RWD_CSM1"/>
    <property type="match status" value="1"/>
</dbReference>
<feature type="compositionally biased region" description="Basic and acidic residues" evidence="2">
    <location>
        <begin position="82"/>
        <end position="94"/>
    </location>
</feature>
<dbReference type="AlphaFoldDB" id="A0A9P5NZQ3"/>
<reference evidence="3" key="1">
    <citation type="submission" date="2020-11" db="EMBL/GenBank/DDBJ databases">
        <authorList>
            <consortium name="DOE Joint Genome Institute"/>
            <person name="Ahrendt S."/>
            <person name="Riley R."/>
            <person name="Andreopoulos W."/>
            <person name="LaButti K."/>
            <person name="Pangilinan J."/>
            <person name="Ruiz-duenas F.J."/>
            <person name="Barrasa J.M."/>
            <person name="Sanchez-Garcia M."/>
            <person name="Camarero S."/>
            <person name="Miyauchi S."/>
            <person name="Serrano A."/>
            <person name="Linde D."/>
            <person name="Babiker R."/>
            <person name="Drula E."/>
            <person name="Ayuso-Fernandez I."/>
            <person name="Pacheco R."/>
            <person name="Padilla G."/>
            <person name="Ferreira P."/>
            <person name="Barriuso J."/>
            <person name="Kellner H."/>
            <person name="Castanera R."/>
            <person name="Alfaro M."/>
            <person name="Ramirez L."/>
            <person name="Pisabarro A.G."/>
            <person name="Kuo A."/>
            <person name="Tritt A."/>
            <person name="Lipzen A."/>
            <person name="He G."/>
            <person name="Yan M."/>
            <person name="Ng V."/>
            <person name="Cullen D."/>
            <person name="Martin F."/>
            <person name="Rosso M.-N."/>
            <person name="Henrissat B."/>
            <person name="Hibbett D."/>
            <person name="Martinez A.T."/>
            <person name="Grigoriev I.V."/>
        </authorList>
    </citation>
    <scope>NUCLEOTIDE SEQUENCE</scope>
    <source>
        <strain evidence="3">AH 44721</strain>
    </source>
</reference>
<feature type="compositionally biased region" description="Acidic residues" evidence="2">
    <location>
        <begin position="161"/>
        <end position="173"/>
    </location>
</feature>
<evidence type="ECO:0008006" key="5">
    <source>
        <dbReference type="Google" id="ProtNLM"/>
    </source>
</evidence>
<keyword evidence="4" id="KW-1185">Reference proteome</keyword>
<evidence type="ECO:0000313" key="4">
    <source>
        <dbReference type="Proteomes" id="UP000724874"/>
    </source>
</evidence>
<name>A0A9P5NZQ3_GYMJU</name>
<evidence type="ECO:0000256" key="2">
    <source>
        <dbReference type="SAM" id="MobiDB-lite"/>
    </source>
</evidence>
<dbReference type="PANTHER" id="PTHR28006">
    <property type="entry name" value="MONOPOLIN COMPLEX SUBUNIT CSM1"/>
    <property type="match status" value="1"/>
</dbReference>
<sequence>MSDDSDDFGPLQADTPKRPRAIVPQSKPGSSREAGPSRVTNGKTRKKTASAAEPSDDEVQEIVLRNSKNHGQGGARGRRKQQKMEEVEEKPQDVDRDEDDEDSAMNDVQEIEPPRTSKVRGVAKKPASKVDYIVNTKVKGKQKARPGPASKTQRPTRQEPESMDVDDIEVPGDDDAMDAEEVEAAKEQANLAHAINTAAHSGTMAQTKSQLQEVTKQKERLEKRLNQSLQHIEDLERQLQELHQVRHTEPEQLMERMELQHKAELAARDDLNRQYADQLAQKEPLFHSGAGFEILTRGQMNKETQQLQRQIKEKEQLIHQCKQNLDLKDEKLKEKNKEIETLKEDKQIIKVQLDAEIERANLLMTKARQQHLSQSRPRAGGLVSASSDPKYSTIISFYEDLTNVIVPNMKSHPGKYPDTDDWVLNCCYTHRDVVNKRASRDVKSLSFNLRLCYDLKPGAEEPVTNKDQLAQSVHYIPLDLDKESPEFRKSLGFLGDNFTFERDQLSLFVRTLYDYMSGEDEENAERTDDEDSVQFVK</sequence>